<protein>
    <submittedName>
        <fullName evidence="2">Uncharacterized protein</fullName>
    </submittedName>
</protein>
<feature type="compositionally biased region" description="Low complexity" evidence="1">
    <location>
        <begin position="100"/>
        <end position="120"/>
    </location>
</feature>
<dbReference type="Proteomes" id="UP001180020">
    <property type="component" value="Unassembled WGS sequence"/>
</dbReference>
<dbReference type="AlphaFoldDB" id="A0AAV9FAS7"/>
<dbReference type="InterPro" id="IPR038796">
    <property type="entry name" value="At1g76070-like"/>
</dbReference>
<reference evidence="2" key="1">
    <citation type="journal article" date="2023" name="Nat. Commun.">
        <title>Diploid and tetraploid genomes of Acorus and the evolution of monocots.</title>
        <authorList>
            <person name="Ma L."/>
            <person name="Liu K.W."/>
            <person name="Li Z."/>
            <person name="Hsiao Y.Y."/>
            <person name="Qi Y."/>
            <person name="Fu T."/>
            <person name="Tang G.D."/>
            <person name="Zhang D."/>
            <person name="Sun W.H."/>
            <person name="Liu D.K."/>
            <person name="Li Y."/>
            <person name="Chen G.Z."/>
            <person name="Liu X.D."/>
            <person name="Liao X.Y."/>
            <person name="Jiang Y.T."/>
            <person name="Yu X."/>
            <person name="Hao Y."/>
            <person name="Huang J."/>
            <person name="Zhao X.W."/>
            <person name="Ke S."/>
            <person name="Chen Y.Y."/>
            <person name="Wu W.L."/>
            <person name="Hsu J.L."/>
            <person name="Lin Y.F."/>
            <person name="Huang M.D."/>
            <person name="Li C.Y."/>
            <person name="Huang L."/>
            <person name="Wang Z.W."/>
            <person name="Zhao X."/>
            <person name="Zhong W.Y."/>
            <person name="Peng D.H."/>
            <person name="Ahmad S."/>
            <person name="Lan S."/>
            <person name="Zhang J.S."/>
            <person name="Tsai W.C."/>
            <person name="Van de Peer Y."/>
            <person name="Liu Z.J."/>
        </authorList>
    </citation>
    <scope>NUCLEOTIDE SEQUENCE</scope>
    <source>
        <strain evidence="2">CP</strain>
    </source>
</reference>
<evidence type="ECO:0000313" key="2">
    <source>
        <dbReference type="EMBL" id="KAK1322606.1"/>
    </source>
</evidence>
<dbReference type="PANTHER" id="PTHR34779:SF1">
    <property type="entry name" value="OS09G0542900 PROTEIN"/>
    <property type="match status" value="1"/>
</dbReference>
<feature type="region of interest" description="Disordered" evidence="1">
    <location>
        <begin position="1"/>
        <end position="148"/>
    </location>
</feature>
<gene>
    <name evidence="2" type="ORF">QJS10_CPA03g02200</name>
</gene>
<sequence length="235" mass="25325">MEKPTKGRGNLLKFLPKATSFSFPNAPPFSPGREKRHNRGFSGPIISIIPAEARRNPRHGGAVGSSFDGYQEPTSPKVSCIGQIKHKKKLSKSKSKSKSRLPPSAAPAAAAADKPKPTSAIKRMFRGPSSKKPPVPPPAVVSAAPPLGNMRRFASGRDTLAGFDWRAHAGDVGGWRSDGDDEEKEEEEEEDFRVPHSAPIVMGSGGGGAFEAKKEVNIWKRRTLAPPRPLQLKPL</sequence>
<evidence type="ECO:0000313" key="3">
    <source>
        <dbReference type="Proteomes" id="UP001180020"/>
    </source>
</evidence>
<organism evidence="2 3">
    <name type="scientific">Acorus calamus</name>
    <name type="common">Sweet flag</name>
    <dbReference type="NCBI Taxonomy" id="4465"/>
    <lineage>
        <taxon>Eukaryota</taxon>
        <taxon>Viridiplantae</taxon>
        <taxon>Streptophyta</taxon>
        <taxon>Embryophyta</taxon>
        <taxon>Tracheophyta</taxon>
        <taxon>Spermatophyta</taxon>
        <taxon>Magnoliopsida</taxon>
        <taxon>Liliopsida</taxon>
        <taxon>Acoraceae</taxon>
        <taxon>Acorus</taxon>
    </lineage>
</organism>
<name>A0AAV9FAS7_ACOCL</name>
<keyword evidence="3" id="KW-1185">Reference proteome</keyword>
<feature type="compositionally biased region" description="Acidic residues" evidence="1">
    <location>
        <begin position="179"/>
        <end position="191"/>
    </location>
</feature>
<feature type="compositionally biased region" description="Basic residues" evidence="1">
    <location>
        <begin position="84"/>
        <end position="99"/>
    </location>
</feature>
<feature type="region of interest" description="Disordered" evidence="1">
    <location>
        <begin position="169"/>
        <end position="208"/>
    </location>
</feature>
<reference evidence="2" key="2">
    <citation type="submission" date="2023-06" db="EMBL/GenBank/DDBJ databases">
        <authorList>
            <person name="Ma L."/>
            <person name="Liu K.-W."/>
            <person name="Li Z."/>
            <person name="Hsiao Y.-Y."/>
            <person name="Qi Y."/>
            <person name="Fu T."/>
            <person name="Tang G."/>
            <person name="Zhang D."/>
            <person name="Sun W.-H."/>
            <person name="Liu D.-K."/>
            <person name="Li Y."/>
            <person name="Chen G.-Z."/>
            <person name="Liu X.-D."/>
            <person name="Liao X.-Y."/>
            <person name="Jiang Y.-T."/>
            <person name="Yu X."/>
            <person name="Hao Y."/>
            <person name="Huang J."/>
            <person name="Zhao X.-W."/>
            <person name="Ke S."/>
            <person name="Chen Y.-Y."/>
            <person name="Wu W.-L."/>
            <person name="Hsu J.-L."/>
            <person name="Lin Y.-F."/>
            <person name="Huang M.-D."/>
            <person name="Li C.-Y."/>
            <person name="Huang L."/>
            <person name="Wang Z.-W."/>
            <person name="Zhao X."/>
            <person name="Zhong W.-Y."/>
            <person name="Peng D.-H."/>
            <person name="Ahmad S."/>
            <person name="Lan S."/>
            <person name="Zhang J.-S."/>
            <person name="Tsai W.-C."/>
            <person name="Van De Peer Y."/>
            <person name="Liu Z.-J."/>
        </authorList>
    </citation>
    <scope>NUCLEOTIDE SEQUENCE</scope>
    <source>
        <strain evidence="2">CP</strain>
        <tissue evidence="2">Leaves</tissue>
    </source>
</reference>
<proteinExistence type="predicted"/>
<comment type="caution">
    <text evidence="2">The sequence shown here is derived from an EMBL/GenBank/DDBJ whole genome shotgun (WGS) entry which is preliminary data.</text>
</comment>
<dbReference type="EMBL" id="JAUJYO010000003">
    <property type="protein sequence ID" value="KAK1322606.1"/>
    <property type="molecule type" value="Genomic_DNA"/>
</dbReference>
<evidence type="ECO:0000256" key="1">
    <source>
        <dbReference type="SAM" id="MobiDB-lite"/>
    </source>
</evidence>
<dbReference type="PANTHER" id="PTHR34779">
    <property type="entry name" value="OS09G0542900 PROTEIN"/>
    <property type="match status" value="1"/>
</dbReference>
<accession>A0AAV9FAS7</accession>